<name>A0A1L8SX80_9ENTE</name>
<feature type="domain" description="Concentrative nucleoside transporter N-terminal" evidence="8">
    <location>
        <begin position="25"/>
        <end position="97"/>
    </location>
</feature>
<dbReference type="Proteomes" id="UP000183700">
    <property type="component" value="Unassembled WGS sequence"/>
</dbReference>
<dbReference type="Pfam" id="PF07670">
    <property type="entry name" value="Gate"/>
    <property type="match status" value="1"/>
</dbReference>
<comment type="similarity">
    <text evidence="2">Belongs to the concentrative nucleoside transporter (CNT) (TC 2.A.41) family.</text>
</comment>
<evidence type="ECO:0000256" key="5">
    <source>
        <dbReference type="ARBA" id="ARBA00022989"/>
    </source>
</evidence>
<evidence type="ECO:0000256" key="2">
    <source>
        <dbReference type="ARBA" id="ARBA00009033"/>
    </source>
</evidence>
<feature type="domain" description="Nucleoside transporter/FeoB GTPase Gate" evidence="10">
    <location>
        <begin position="107"/>
        <end position="206"/>
    </location>
</feature>
<feature type="transmembrane region" description="Helical" evidence="7">
    <location>
        <begin position="20"/>
        <end position="37"/>
    </location>
</feature>
<evidence type="ECO:0000313" key="12">
    <source>
        <dbReference type="Proteomes" id="UP000183700"/>
    </source>
</evidence>
<dbReference type="GO" id="GO:0005886">
    <property type="term" value="C:plasma membrane"/>
    <property type="evidence" value="ECO:0007669"/>
    <property type="project" value="UniProtKB-SubCell"/>
</dbReference>
<dbReference type="GO" id="GO:0005337">
    <property type="term" value="F:nucleoside transmembrane transporter activity"/>
    <property type="evidence" value="ECO:0007669"/>
    <property type="project" value="InterPro"/>
</dbReference>
<keyword evidence="3" id="KW-1003">Cell membrane</keyword>
<feature type="transmembrane region" description="Helical" evidence="7">
    <location>
        <begin position="295"/>
        <end position="311"/>
    </location>
</feature>
<dbReference type="STRING" id="319970.RV00_GL001955"/>
<dbReference type="InterPro" id="IPR002668">
    <property type="entry name" value="CNT_N_dom"/>
</dbReference>
<keyword evidence="6 7" id="KW-0472">Membrane</keyword>
<evidence type="ECO:0000256" key="1">
    <source>
        <dbReference type="ARBA" id="ARBA00004651"/>
    </source>
</evidence>
<dbReference type="Pfam" id="PF01773">
    <property type="entry name" value="Nucleos_tra2_N"/>
    <property type="match status" value="1"/>
</dbReference>
<comment type="subcellular location">
    <subcellularLocation>
        <location evidence="1">Cell membrane</location>
        <topology evidence="1">Multi-pass membrane protein</topology>
    </subcellularLocation>
</comment>
<dbReference type="AlphaFoldDB" id="A0A1L8SX80"/>
<feature type="transmembrane region" description="Helical" evidence="7">
    <location>
        <begin position="389"/>
        <end position="407"/>
    </location>
</feature>
<dbReference type="PANTHER" id="PTHR10590:SF13">
    <property type="entry name" value="NUCLEOSIDE PERMEASE NUPC"/>
    <property type="match status" value="1"/>
</dbReference>
<feature type="transmembrane region" description="Helical" evidence="7">
    <location>
        <begin position="209"/>
        <end position="228"/>
    </location>
</feature>
<dbReference type="GO" id="GO:0015293">
    <property type="term" value="F:symporter activity"/>
    <property type="evidence" value="ECO:0007669"/>
    <property type="project" value="TreeGrafter"/>
</dbReference>
<sequence length="408" mass="44288">MPIYLAQKKLNRNRSDCLHFLMGIIGLGLVLALSFLISNDRKKIRFTPLLIMLVLQFLLGFILLRTSVGTKIVGSLASVFDALLSFAGSGVDFVFGGIANKGSFPFFLNVLMPIVFISAIIGILRYIKILPLFMKGVGLALSKINGMGKLESYNGIASAILGQSEVFISIKKELPTLSEQRLTTMSISAMSTVSMSIVGSYMALIQPRYVITALVLNLFGGFIIASIVNPYQLENDELVIEEDKEQTFFQMLGEYILDGFHVAVTVAAMLIGFVALIAMINFIFAKITGLTFQEILGYVFAPLAFITGIPWKEAVDAGSLMATKLVTNEFVAMTELAKGNWHFSPRTTAIVSVFLVSFANFSSIGIISGAMKGLNEEKGNLVAKHGLKILLSASLVSFLSAIITGLIF</sequence>
<evidence type="ECO:0000256" key="6">
    <source>
        <dbReference type="ARBA" id="ARBA00023136"/>
    </source>
</evidence>
<feature type="transmembrane region" description="Helical" evidence="7">
    <location>
        <begin position="260"/>
        <end position="283"/>
    </location>
</feature>
<dbReference type="EMBL" id="JXKM01000003">
    <property type="protein sequence ID" value="OJG36596.1"/>
    <property type="molecule type" value="Genomic_DNA"/>
</dbReference>
<reference evidence="11 12" key="1">
    <citation type="submission" date="2014-12" db="EMBL/GenBank/DDBJ databases">
        <title>Draft genome sequences of 29 type strains of Enterococci.</title>
        <authorList>
            <person name="Zhong Z."/>
            <person name="Sun Z."/>
            <person name="Liu W."/>
            <person name="Zhang W."/>
            <person name="Zhang H."/>
        </authorList>
    </citation>
    <scope>NUCLEOTIDE SEQUENCE [LARGE SCALE GENOMIC DNA]</scope>
    <source>
        <strain evidence="11 12">DSM 22802</strain>
    </source>
</reference>
<comment type="caution">
    <text evidence="11">The sequence shown here is derived from an EMBL/GenBank/DDBJ whole genome shotgun (WGS) entry which is preliminary data.</text>
</comment>
<evidence type="ECO:0000259" key="9">
    <source>
        <dbReference type="Pfam" id="PF07662"/>
    </source>
</evidence>
<feature type="transmembrane region" description="Helical" evidence="7">
    <location>
        <begin position="106"/>
        <end position="127"/>
    </location>
</feature>
<gene>
    <name evidence="11" type="ORF">RV00_GL001955</name>
</gene>
<dbReference type="Pfam" id="PF07662">
    <property type="entry name" value="Nucleos_tra2_C"/>
    <property type="match status" value="1"/>
</dbReference>
<feature type="transmembrane region" description="Helical" evidence="7">
    <location>
        <begin position="72"/>
        <end position="94"/>
    </location>
</feature>
<feature type="transmembrane region" description="Helical" evidence="7">
    <location>
        <begin position="349"/>
        <end position="368"/>
    </location>
</feature>
<organism evidence="11 12">
    <name type="scientific">Enterococcus devriesei</name>
    <dbReference type="NCBI Taxonomy" id="319970"/>
    <lineage>
        <taxon>Bacteria</taxon>
        <taxon>Bacillati</taxon>
        <taxon>Bacillota</taxon>
        <taxon>Bacilli</taxon>
        <taxon>Lactobacillales</taxon>
        <taxon>Enterococcaceae</taxon>
        <taxon>Enterococcus</taxon>
    </lineage>
</organism>
<evidence type="ECO:0000259" key="8">
    <source>
        <dbReference type="Pfam" id="PF01773"/>
    </source>
</evidence>
<evidence type="ECO:0000256" key="4">
    <source>
        <dbReference type="ARBA" id="ARBA00022692"/>
    </source>
</evidence>
<feature type="transmembrane region" description="Helical" evidence="7">
    <location>
        <begin position="182"/>
        <end position="202"/>
    </location>
</feature>
<evidence type="ECO:0000259" key="10">
    <source>
        <dbReference type="Pfam" id="PF07670"/>
    </source>
</evidence>
<keyword evidence="12" id="KW-1185">Reference proteome</keyword>
<keyword evidence="4 7" id="KW-0812">Transmembrane</keyword>
<dbReference type="InterPro" id="IPR011642">
    <property type="entry name" value="Gate_dom"/>
</dbReference>
<evidence type="ECO:0000256" key="7">
    <source>
        <dbReference type="SAM" id="Phobius"/>
    </source>
</evidence>
<evidence type="ECO:0000256" key="3">
    <source>
        <dbReference type="ARBA" id="ARBA00022475"/>
    </source>
</evidence>
<protein>
    <submittedName>
        <fullName evidence="11">NupC family nucleoside transporter</fullName>
    </submittedName>
</protein>
<proteinExistence type="inferred from homology"/>
<feature type="transmembrane region" description="Helical" evidence="7">
    <location>
        <begin position="49"/>
        <end position="66"/>
    </location>
</feature>
<dbReference type="PANTHER" id="PTHR10590">
    <property type="entry name" value="SODIUM/NUCLEOSIDE COTRANSPORTER"/>
    <property type="match status" value="1"/>
</dbReference>
<keyword evidence="5 7" id="KW-1133">Transmembrane helix</keyword>
<feature type="domain" description="Concentrative nucleoside transporter C-terminal" evidence="9">
    <location>
        <begin position="209"/>
        <end position="405"/>
    </location>
</feature>
<accession>A0A1L8SX80</accession>
<dbReference type="InterPro" id="IPR008276">
    <property type="entry name" value="C_nuclsd_transpt"/>
</dbReference>
<dbReference type="InterPro" id="IPR011657">
    <property type="entry name" value="CNT_C_dom"/>
</dbReference>
<evidence type="ECO:0000313" key="11">
    <source>
        <dbReference type="EMBL" id="OJG36596.1"/>
    </source>
</evidence>